<proteinExistence type="predicted"/>
<keyword evidence="3" id="KW-1185">Reference proteome</keyword>
<evidence type="ECO:0000256" key="1">
    <source>
        <dbReference type="SAM" id="MobiDB-lite"/>
    </source>
</evidence>
<dbReference type="EMBL" id="AKHW03002899">
    <property type="protein sequence ID" value="KYO37013.1"/>
    <property type="molecule type" value="Genomic_DNA"/>
</dbReference>
<organism evidence="2 3">
    <name type="scientific">Alligator mississippiensis</name>
    <name type="common">American alligator</name>
    <dbReference type="NCBI Taxonomy" id="8496"/>
    <lineage>
        <taxon>Eukaryota</taxon>
        <taxon>Metazoa</taxon>
        <taxon>Chordata</taxon>
        <taxon>Craniata</taxon>
        <taxon>Vertebrata</taxon>
        <taxon>Euteleostomi</taxon>
        <taxon>Archelosauria</taxon>
        <taxon>Archosauria</taxon>
        <taxon>Crocodylia</taxon>
        <taxon>Alligatoridae</taxon>
        <taxon>Alligatorinae</taxon>
        <taxon>Alligator</taxon>
    </lineage>
</organism>
<reference evidence="2 3" key="1">
    <citation type="journal article" date="2012" name="Genome Biol.">
        <title>Sequencing three crocodilian genomes to illuminate the evolution of archosaurs and amniotes.</title>
        <authorList>
            <person name="St John J.A."/>
            <person name="Braun E.L."/>
            <person name="Isberg S.R."/>
            <person name="Miles L.G."/>
            <person name="Chong A.Y."/>
            <person name="Gongora J."/>
            <person name="Dalzell P."/>
            <person name="Moran C."/>
            <person name="Bed'hom B."/>
            <person name="Abzhanov A."/>
            <person name="Burgess S.C."/>
            <person name="Cooksey A.M."/>
            <person name="Castoe T.A."/>
            <person name="Crawford N.G."/>
            <person name="Densmore L.D."/>
            <person name="Drew J.C."/>
            <person name="Edwards S.V."/>
            <person name="Faircloth B.C."/>
            <person name="Fujita M.K."/>
            <person name="Greenwold M.J."/>
            <person name="Hoffmann F.G."/>
            <person name="Howard J.M."/>
            <person name="Iguchi T."/>
            <person name="Janes D.E."/>
            <person name="Khan S.Y."/>
            <person name="Kohno S."/>
            <person name="de Koning A.J."/>
            <person name="Lance S.L."/>
            <person name="McCarthy F.M."/>
            <person name="McCormack J.E."/>
            <person name="Merchant M.E."/>
            <person name="Peterson D.G."/>
            <person name="Pollock D.D."/>
            <person name="Pourmand N."/>
            <person name="Raney B.J."/>
            <person name="Roessler K.A."/>
            <person name="Sanford J.R."/>
            <person name="Sawyer R.H."/>
            <person name="Schmidt C.J."/>
            <person name="Triplett E.W."/>
            <person name="Tuberville T.D."/>
            <person name="Venegas-Anaya M."/>
            <person name="Howard J.T."/>
            <person name="Jarvis E.D."/>
            <person name="Guillette L.J.Jr."/>
            <person name="Glenn T.C."/>
            <person name="Green R.E."/>
            <person name="Ray D.A."/>
        </authorList>
    </citation>
    <scope>NUCLEOTIDE SEQUENCE [LARGE SCALE GENOMIC DNA]</scope>
    <source>
        <strain evidence="2">KSC_2009_1</strain>
    </source>
</reference>
<protein>
    <submittedName>
        <fullName evidence="2">Uncharacterized protein</fullName>
    </submittedName>
</protein>
<feature type="compositionally biased region" description="Low complexity" evidence="1">
    <location>
        <begin position="56"/>
        <end position="72"/>
    </location>
</feature>
<comment type="caution">
    <text evidence="2">The sequence shown here is derived from an EMBL/GenBank/DDBJ whole genome shotgun (WGS) entry which is preliminary data.</text>
</comment>
<dbReference type="AlphaFoldDB" id="A0A151NJN3"/>
<evidence type="ECO:0000313" key="2">
    <source>
        <dbReference type="EMBL" id="KYO37013.1"/>
    </source>
</evidence>
<feature type="region of interest" description="Disordered" evidence="1">
    <location>
        <begin position="37"/>
        <end position="135"/>
    </location>
</feature>
<evidence type="ECO:0000313" key="3">
    <source>
        <dbReference type="Proteomes" id="UP000050525"/>
    </source>
</evidence>
<gene>
    <name evidence="2" type="ORF">Y1Q_0000880</name>
</gene>
<dbReference type="Proteomes" id="UP000050525">
    <property type="component" value="Unassembled WGS sequence"/>
</dbReference>
<sequence length="135" mass="14380">MALRELQTYYQKSVMEDGEDAAKATWHRDMWHRIIQRPLSGELGGDREEEEETSGTEDSNSSSRSSSGSWSDNDIDDRPSTQAEGAKQPASDAKTTSPAPGSASRHLASPKGAGCSLPAPPASNPRAGRPGRAAQ</sequence>
<name>A0A151NJN3_ALLMI</name>
<accession>A0A151NJN3</accession>